<protein>
    <submittedName>
        <fullName evidence="1">Uncharacterized protein</fullName>
    </submittedName>
</protein>
<organism evidence="1 2">
    <name type="scientific">Bacillus cereus</name>
    <dbReference type="NCBI Taxonomy" id="1396"/>
    <lineage>
        <taxon>Bacteria</taxon>
        <taxon>Bacillati</taxon>
        <taxon>Bacillota</taxon>
        <taxon>Bacilli</taxon>
        <taxon>Bacillales</taxon>
        <taxon>Bacillaceae</taxon>
        <taxon>Bacillus</taxon>
        <taxon>Bacillus cereus group</taxon>
    </lineage>
</organism>
<proteinExistence type="predicted"/>
<gene>
    <name evidence="1" type="ORF">B4077_3847</name>
</gene>
<accession>A0A0G8F4K5</accession>
<dbReference type="EMBL" id="LCYI01000019">
    <property type="protein sequence ID" value="KLA30627.1"/>
    <property type="molecule type" value="Genomic_DNA"/>
</dbReference>
<name>A0A0G8F4K5_BACCE</name>
<evidence type="ECO:0000313" key="2">
    <source>
        <dbReference type="Proteomes" id="UP000035214"/>
    </source>
</evidence>
<dbReference type="AlphaFoldDB" id="A0A0G8F4K5"/>
<evidence type="ECO:0000313" key="1">
    <source>
        <dbReference type="EMBL" id="KLA30627.1"/>
    </source>
</evidence>
<comment type="caution">
    <text evidence="1">The sequence shown here is derived from an EMBL/GenBank/DDBJ whole genome shotgun (WGS) entry which is preliminary data.</text>
</comment>
<sequence length="37" mass="4168">METGKGTMVGGLNKKIEVTSKGMKRRINRILRDSFQS</sequence>
<dbReference type="Proteomes" id="UP000035214">
    <property type="component" value="Unassembled WGS sequence"/>
</dbReference>
<reference evidence="1 2" key="1">
    <citation type="submission" date="2015-04" db="EMBL/GenBank/DDBJ databases">
        <title>Draft Genome Sequences of Eight Spore-Forming Food Isolates of Bacillus cereus Genome sequencing.</title>
        <authorList>
            <person name="Krawcyk A.O."/>
            <person name="de Jong A."/>
            <person name="Eijlander R.T."/>
            <person name="Berendsen E.M."/>
            <person name="Holsappel S."/>
            <person name="Wells-Bennik M."/>
            <person name="Kuipers O.P."/>
        </authorList>
    </citation>
    <scope>NUCLEOTIDE SEQUENCE [LARGE SCALE GENOMIC DNA]</scope>
    <source>
        <strain evidence="1 2">B4077</strain>
    </source>
</reference>